<keyword evidence="1" id="KW-0812">Transmembrane</keyword>
<keyword evidence="1" id="KW-0472">Membrane</keyword>
<evidence type="ECO:0000256" key="1">
    <source>
        <dbReference type="SAM" id="Phobius"/>
    </source>
</evidence>
<evidence type="ECO:0000313" key="2">
    <source>
        <dbReference type="EMBL" id="PYI16854.1"/>
    </source>
</evidence>
<evidence type="ECO:0000313" key="3">
    <source>
        <dbReference type="Proteomes" id="UP000249829"/>
    </source>
</evidence>
<gene>
    <name evidence="2" type="ORF">BO99DRAFT_212387</name>
</gene>
<dbReference type="Proteomes" id="UP000249829">
    <property type="component" value="Unassembled WGS sequence"/>
</dbReference>
<accession>A0A2V5H5I6</accession>
<feature type="transmembrane region" description="Helical" evidence="1">
    <location>
        <begin position="54"/>
        <end position="77"/>
    </location>
</feature>
<organism evidence="2 3">
    <name type="scientific">Aspergillus violaceofuscus (strain CBS 115571)</name>
    <dbReference type="NCBI Taxonomy" id="1450538"/>
    <lineage>
        <taxon>Eukaryota</taxon>
        <taxon>Fungi</taxon>
        <taxon>Dikarya</taxon>
        <taxon>Ascomycota</taxon>
        <taxon>Pezizomycotina</taxon>
        <taxon>Eurotiomycetes</taxon>
        <taxon>Eurotiomycetidae</taxon>
        <taxon>Eurotiales</taxon>
        <taxon>Aspergillaceae</taxon>
        <taxon>Aspergillus</taxon>
    </lineage>
</organism>
<sequence length="95" mass="10463">MPFAVGYVEYLQLFTSDLQINCVEYPRESPACSLTAVLYHLELQSILLVTPHDAFGGLIVALSARYLGFSSALTLLVSRFHKGRLSCLGWLSLIG</sequence>
<name>A0A2V5H5I6_ASPV1</name>
<protein>
    <submittedName>
        <fullName evidence="2">Uncharacterized protein</fullName>
    </submittedName>
</protein>
<dbReference type="EMBL" id="KZ825164">
    <property type="protein sequence ID" value="PYI16854.1"/>
    <property type="molecule type" value="Genomic_DNA"/>
</dbReference>
<keyword evidence="3" id="KW-1185">Reference proteome</keyword>
<proteinExistence type="predicted"/>
<keyword evidence="1" id="KW-1133">Transmembrane helix</keyword>
<reference evidence="2 3" key="1">
    <citation type="submission" date="2018-02" db="EMBL/GenBank/DDBJ databases">
        <title>The genomes of Aspergillus section Nigri reveals drivers in fungal speciation.</title>
        <authorList>
            <consortium name="DOE Joint Genome Institute"/>
            <person name="Vesth T.C."/>
            <person name="Nybo J."/>
            <person name="Theobald S."/>
            <person name="Brandl J."/>
            <person name="Frisvad J.C."/>
            <person name="Nielsen K.F."/>
            <person name="Lyhne E.K."/>
            <person name="Kogle M.E."/>
            <person name="Kuo A."/>
            <person name="Riley R."/>
            <person name="Clum A."/>
            <person name="Nolan M."/>
            <person name="Lipzen A."/>
            <person name="Salamov A."/>
            <person name="Henrissat B."/>
            <person name="Wiebenga A."/>
            <person name="De vries R.P."/>
            <person name="Grigoriev I.V."/>
            <person name="Mortensen U.H."/>
            <person name="Andersen M.R."/>
            <person name="Baker S.E."/>
        </authorList>
    </citation>
    <scope>NUCLEOTIDE SEQUENCE [LARGE SCALE GENOMIC DNA]</scope>
    <source>
        <strain evidence="2 3">CBS 115571</strain>
    </source>
</reference>
<dbReference type="AlphaFoldDB" id="A0A2V5H5I6"/>